<dbReference type="AlphaFoldDB" id="A0A521BXY5"/>
<dbReference type="EMBL" id="FXSZ01000003">
    <property type="protein sequence ID" value="SMO52064.1"/>
    <property type="molecule type" value="Genomic_DNA"/>
</dbReference>
<evidence type="ECO:0000313" key="2">
    <source>
        <dbReference type="Proteomes" id="UP000315971"/>
    </source>
</evidence>
<gene>
    <name evidence="1" type="ORF">SAMN06265350_10323</name>
</gene>
<keyword evidence="2" id="KW-1185">Reference proteome</keyword>
<sequence>MISLNKIENLEQLRAEKARLLILQDQKEALITTQVSDFNDRLKPVFKILRLLSPSGKKEGEANTTSEESPMGSLLKTGLSGLIPMLISTLIAKGTKTNPFVGALAGLAAETVTKNAKNVDMHKIGRFLKVLAFGKDKPKDGFDFGQDSVDWESEIYNDD</sequence>
<dbReference type="Proteomes" id="UP000315971">
    <property type="component" value="Unassembled WGS sequence"/>
</dbReference>
<proteinExistence type="predicted"/>
<dbReference type="OrthoDB" id="797157at2"/>
<accession>A0A521BXY5</accession>
<organism evidence="1 2">
    <name type="scientific">Solitalea koreensis</name>
    <dbReference type="NCBI Taxonomy" id="543615"/>
    <lineage>
        <taxon>Bacteria</taxon>
        <taxon>Pseudomonadati</taxon>
        <taxon>Bacteroidota</taxon>
        <taxon>Sphingobacteriia</taxon>
        <taxon>Sphingobacteriales</taxon>
        <taxon>Sphingobacteriaceae</taxon>
        <taxon>Solitalea</taxon>
    </lineage>
</organism>
<protein>
    <submittedName>
        <fullName evidence="1">Uncharacterized protein</fullName>
    </submittedName>
</protein>
<name>A0A521BXY5_9SPHI</name>
<evidence type="ECO:0000313" key="1">
    <source>
        <dbReference type="EMBL" id="SMO52064.1"/>
    </source>
</evidence>
<reference evidence="1 2" key="1">
    <citation type="submission" date="2017-05" db="EMBL/GenBank/DDBJ databases">
        <authorList>
            <person name="Varghese N."/>
            <person name="Submissions S."/>
        </authorList>
    </citation>
    <scope>NUCLEOTIDE SEQUENCE [LARGE SCALE GENOMIC DNA]</scope>
    <source>
        <strain evidence="1 2">DSM 21342</strain>
    </source>
</reference>